<evidence type="ECO:0000313" key="6">
    <source>
        <dbReference type="Proteomes" id="UP000085678"/>
    </source>
</evidence>
<dbReference type="GO" id="GO:0005634">
    <property type="term" value="C:nucleus"/>
    <property type="evidence" value="ECO:0007669"/>
    <property type="project" value="TreeGrafter"/>
</dbReference>
<dbReference type="GO" id="GO:0000976">
    <property type="term" value="F:transcription cis-regulatory region binding"/>
    <property type="evidence" value="ECO:0007669"/>
    <property type="project" value="TreeGrafter"/>
</dbReference>
<name>A0A1S3K9U7_LINAN</name>
<dbReference type="Pfam" id="PF01388">
    <property type="entry name" value="ARID"/>
    <property type="match status" value="1"/>
</dbReference>
<feature type="region of interest" description="Disordered" evidence="4">
    <location>
        <begin position="897"/>
        <end position="917"/>
    </location>
</feature>
<dbReference type="PROSITE" id="PS51011">
    <property type="entry name" value="ARID"/>
    <property type="match status" value="1"/>
</dbReference>
<proteinExistence type="predicted"/>
<feature type="domain" description="ARID" evidence="5">
    <location>
        <begin position="299"/>
        <end position="391"/>
    </location>
</feature>
<dbReference type="InParanoid" id="A0A1S3K9U7"/>
<dbReference type="PANTHER" id="PTHR13964">
    <property type="entry name" value="RBP-RELATED"/>
    <property type="match status" value="1"/>
</dbReference>
<dbReference type="InterPro" id="IPR001606">
    <property type="entry name" value="ARID_dom"/>
</dbReference>
<dbReference type="InterPro" id="IPR036431">
    <property type="entry name" value="ARID_dom_sf"/>
</dbReference>
<dbReference type="SMART" id="SM01014">
    <property type="entry name" value="ARID"/>
    <property type="match status" value="1"/>
</dbReference>
<evidence type="ECO:0000256" key="2">
    <source>
        <dbReference type="ARBA" id="ARBA00023163"/>
    </source>
</evidence>
<dbReference type="CDD" id="cd16869">
    <property type="entry name" value="ARID_ARID5"/>
    <property type="match status" value="1"/>
</dbReference>
<dbReference type="Gene3D" id="1.10.150.60">
    <property type="entry name" value="ARID DNA-binding domain"/>
    <property type="match status" value="1"/>
</dbReference>
<feature type="compositionally biased region" description="Low complexity" evidence="4">
    <location>
        <begin position="832"/>
        <end position="845"/>
    </location>
</feature>
<evidence type="ECO:0000313" key="7">
    <source>
        <dbReference type="RefSeq" id="XP_013419272.1"/>
    </source>
</evidence>
<feature type="compositionally biased region" description="Basic and acidic residues" evidence="4">
    <location>
        <begin position="592"/>
        <end position="601"/>
    </location>
</feature>
<dbReference type="STRING" id="7574.A0A1S3K9U7"/>
<reference evidence="7" key="1">
    <citation type="submission" date="2025-08" db="UniProtKB">
        <authorList>
            <consortium name="RefSeq"/>
        </authorList>
    </citation>
    <scope>IDENTIFICATION</scope>
    <source>
        <tissue evidence="7">Gonads</tissue>
    </source>
</reference>
<organism evidence="6 7">
    <name type="scientific">Lingula anatina</name>
    <name type="common">Brachiopod</name>
    <name type="synonym">Lingula unguis</name>
    <dbReference type="NCBI Taxonomy" id="7574"/>
    <lineage>
        <taxon>Eukaryota</taxon>
        <taxon>Metazoa</taxon>
        <taxon>Spiralia</taxon>
        <taxon>Lophotrochozoa</taxon>
        <taxon>Brachiopoda</taxon>
        <taxon>Linguliformea</taxon>
        <taxon>Lingulata</taxon>
        <taxon>Lingulida</taxon>
        <taxon>Linguloidea</taxon>
        <taxon>Lingulidae</taxon>
        <taxon>Lingula</taxon>
    </lineage>
</organism>
<dbReference type="PANTHER" id="PTHR13964:SF44">
    <property type="entry name" value="ARID DOMAIN-CONTAINING PROTEIN"/>
    <property type="match status" value="1"/>
</dbReference>
<gene>
    <name evidence="7" type="primary">LOC106179984</name>
</gene>
<dbReference type="OrthoDB" id="1938591at2759"/>
<keyword evidence="2" id="KW-0804">Transcription</keyword>
<dbReference type="KEGG" id="lak:106179984"/>
<feature type="compositionally biased region" description="Polar residues" evidence="4">
    <location>
        <begin position="906"/>
        <end position="917"/>
    </location>
</feature>
<keyword evidence="3" id="KW-0539">Nucleus</keyword>
<dbReference type="GO" id="GO:0006357">
    <property type="term" value="P:regulation of transcription by RNA polymerase II"/>
    <property type="evidence" value="ECO:0007669"/>
    <property type="project" value="TreeGrafter"/>
</dbReference>
<dbReference type="SMART" id="SM00501">
    <property type="entry name" value="BRIGHT"/>
    <property type="match status" value="1"/>
</dbReference>
<protein>
    <submittedName>
        <fullName evidence="7">AT-rich interactive domain-containing protein 5B</fullName>
    </submittedName>
</protein>
<accession>A0A1S3K9U7</accession>
<dbReference type="Proteomes" id="UP000085678">
    <property type="component" value="Unplaced"/>
</dbReference>
<feature type="compositionally biased region" description="Pro residues" evidence="4">
    <location>
        <begin position="398"/>
        <end position="408"/>
    </location>
</feature>
<feature type="compositionally biased region" description="Polar residues" evidence="4">
    <location>
        <begin position="794"/>
        <end position="811"/>
    </location>
</feature>
<feature type="region of interest" description="Disordered" evidence="4">
    <location>
        <begin position="765"/>
        <end position="873"/>
    </location>
</feature>
<evidence type="ECO:0000259" key="5">
    <source>
        <dbReference type="PROSITE" id="PS51011"/>
    </source>
</evidence>
<feature type="region of interest" description="Disordered" evidence="4">
    <location>
        <begin position="252"/>
        <end position="297"/>
    </location>
</feature>
<evidence type="ECO:0000256" key="3">
    <source>
        <dbReference type="ARBA" id="ARBA00023242"/>
    </source>
</evidence>
<evidence type="ECO:0000256" key="1">
    <source>
        <dbReference type="ARBA" id="ARBA00023015"/>
    </source>
</evidence>
<feature type="region of interest" description="Disordered" evidence="4">
    <location>
        <begin position="522"/>
        <end position="545"/>
    </location>
</feature>
<feature type="compositionally biased region" description="Basic and acidic residues" evidence="4">
    <location>
        <begin position="409"/>
        <end position="429"/>
    </location>
</feature>
<feature type="region of interest" description="Disordered" evidence="4">
    <location>
        <begin position="562"/>
        <end position="639"/>
    </location>
</feature>
<dbReference type="Gene3D" id="2.30.30.490">
    <property type="match status" value="1"/>
</dbReference>
<dbReference type="GeneID" id="106179984"/>
<dbReference type="RefSeq" id="XP_013419272.1">
    <property type="nucleotide sequence ID" value="XM_013563818.1"/>
</dbReference>
<feature type="compositionally biased region" description="Polar residues" evidence="4">
    <location>
        <begin position="822"/>
        <end position="831"/>
    </location>
</feature>
<dbReference type="InterPro" id="IPR043151">
    <property type="entry name" value="BAH_sf"/>
</dbReference>
<dbReference type="AlphaFoldDB" id="A0A1S3K9U7"/>
<feature type="region of interest" description="Disordered" evidence="4">
    <location>
        <begin position="397"/>
        <end position="429"/>
    </location>
</feature>
<dbReference type="SUPFAM" id="SSF46774">
    <property type="entry name" value="ARID-like"/>
    <property type="match status" value="1"/>
</dbReference>
<sequence>MESSKIEFLGTPCGHHGPYTFYKAIKYSLGNKSQILSLGEFFYVKHSEDAPICIGEVQLLWVDKNTCHDLSSVRLYFLPEHTPEGKQQYHGEDEILAVSEKIVLKIEDLLKWMVYDVTWTAGSKAIYSADEKNDDIDIQNNIITKSFSNNSALDWKDIEKEKKALGVCNSMKGTEVIILSYSQYCRYKAILKRLEGVTDKWLRNTLVCAIGGFTFNSKNARILFCKDTFEHPELEELEVRCDELAPNLKGRPRKKKRLKKESSIESESGEESTSMDSVSFKKSQARGERRNGKSMSPKDMAEADFLAALYKFMRNRQSPITKVPSLGFKTIDLYYFYSSAQKYGGYEQITNKRLWKHLYDKLGGNPGSTSAATCTRRHYEKLLLPFERYVKGELHKPLPVPYKQPPRRPTSDTEGRRGQKIKNEQEIAWEDRKRNSNLGRKKFGTSLELMEKERKWEEMRRHKILVQKVRQGHPNHVFNKESDMPSSSKVNHQPVGIVTPMKSPTTLQEPRELLRAETVKFNQDGEYDKTNRPSIPPPLQKQPLSVPTLGQKKVFLHRSLGQGQDMSSSSRPLPPPLVKTSGGNRENAPAKVYHEDAKYTADGKSTSNRDSIDGQESFAHRPSVIQHTHLSSKGPMDSEASSSQLYTRIQSEYGGVFPPSHHYNLPMKRPYPYPLPAHQKKSSLPDSYAKEHRSLYSLSGDVIIENAHSEKAKRQKLDCRTDDPRSFLKTNTNLVLSHSRDTQESCDQPFDLSMKSMKKNNEQNTGAFDTKVESKPCTSASASSSNKYTECEKTTLTMNSVSPRPSQQGTVSPKVPYHSNIVKRTNSPQSMDSELSRSQSSASRSLLDDRRVSPVTPSSGGEDGSDRPAFITSYFDPHGIESQQALAKHVITREGKVVSPELKSPQHPSATPKSSSAIQDFSPLLHPAYPQMLSPPSTVHPGILHSPQQLIEAQLQAHAAHRAAYEEMIRAQMYPHPSPLFVPQSQLYPHLYSEGQQYLFPQ</sequence>
<dbReference type="InterPro" id="IPR051232">
    <property type="entry name" value="ARID/SWI1_ChromRemod"/>
</dbReference>
<keyword evidence="6" id="KW-1185">Reference proteome</keyword>
<dbReference type="FunFam" id="1.10.150.60:FF:000015">
    <property type="entry name" value="AT-rich interactive domain-containing protein 5B"/>
    <property type="match status" value="1"/>
</dbReference>
<evidence type="ECO:0000256" key="4">
    <source>
        <dbReference type="SAM" id="MobiDB-lite"/>
    </source>
</evidence>
<keyword evidence="1" id="KW-0805">Transcription regulation</keyword>